<keyword evidence="2" id="KW-1185">Reference proteome</keyword>
<proteinExistence type="predicted"/>
<dbReference type="Proteomes" id="UP000032027">
    <property type="component" value="Chromosome"/>
</dbReference>
<evidence type="ECO:0000313" key="2">
    <source>
        <dbReference type="Proteomes" id="UP000032027"/>
    </source>
</evidence>
<evidence type="ECO:0000313" key="1">
    <source>
        <dbReference type="EMBL" id="AJM91987.1"/>
    </source>
</evidence>
<organism evidence="1 2">
    <name type="scientific">Nitrosopumilus piranensis</name>
    <dbReference type="NCBI Taxonomy" id="1582439"/>
    <lineage>
        <taxon>Archaea</taxon>
        <taxon>Nitrososphaerota</taxon>
        <taxon>Nitrososphaeria</taxon>
        <taxon>Nitrosopumilales</taxon>
        <taxon>Nitrosopumilaceae</taxon>
        <taxon>Nitrosopumilus</taxon>
    </lineage>
</organism>
<dbReference type="HOGENOM" id="CLU_2893055_0_0_2"/>
<dbReference type="STRING" id="1582439.NPIRD3C_0775"/>
<dbReference type="EMBL" id="CP010868">
    <property type="protein sequence ID" value="AJM91987.1"/>
    <property type="molecule type" value="Genomic_DNA"/>
</dbReference>
<dbReference type="PATRIC" id="fig|1582439.9.peg.797"/>
<reference evidence="1 2" key="3">
    <citation type="journal article" date="2019" name="Int. J. Syst. Evol. Microbiol.">
        <title>Nitrosopumilus adriaticus sp. nov. and Nitrosopumilus piranensis sp. nov., two ammonia-oxidizing archaea from the Adriatic Sea and members of the class Nitrososphaeria.</title>
        <authorList>
            <person name="Bayer B."/>
            <person name="Vojvoda J."/>
            <person name="Reinthaler T."/>
            <person name="Reyes C."/>
            <person name="Pinto M."/>
            <person name="Herndl G.J."/>
        </authorList>
    </citation>
    <scope>NUCLEOTIDE SEQUENCE [LARGE SCALE GENOMIC DNA]</scope>
    <source>
        <strain evidence="1 2">D3C</strain>
    </source>
</reference>
<gene>
    <name evidence="1" type="ORF">NPIRD3C_0775</name>
</gene>
<dbReference type="KEGG" id="nid:NPIRD3C_0775"/>
<name>A0A0C5C9Z4_9ARCH</name>
<reference evidence="1 2" key="2">
    <citation type="journal article" date="2016" name="ISME J.">
        <title>Physiological and genomic characterization of two novel marine thaumarchaeal strains indicates niche differentiation.</title>
        <authorList>
            <person name="Bayer B."/>
            <person name="Vojvoda J."/>
            <person name="Offre P."/>
            <person name="Alves R.J."/>
            <person name="Elisabeth N.H."/>
            <person name="Garcia J.A."/>
            <person name="Volland J.M."/>
            <person name="Srivastava A."/>
            <person name="Schleper C."/>
            <person name="Herndl G.J."/>
        </authorList>
    </citation>
    <scope>NUCLEOTIDE SEQUENCE [LARGE SCALE GENOMIC DNA]</scope>
    <source>
        <strain evidence="1 2">D3C</strain>
    </source>
</reference>
<accession>A0A0C5C9Z4</accession>
<protein>
    <submittedName>
        <fullName evidence="1">Uncharacterized protein</fullName>
    </submittedName>
</protein>
<dbReference type="AlphaFoldDB" id="A0A0C5C9Z4"/>
<sequence length="62" mass="7120">MTIKNCNGVIMLILFGLDTNESQQAMGFFEQLTDNETTIKIITILAGNRTSLQFHEQRSEKW</sequence>
<reference evidence="2" key="1">
    <citation type="submission" date="2015-02" db="EMBL/GenBank/DDBJ databases">
        <title>Characterization of two novel Thaumarchaeota isolated from the Northern Adriatic Sea.</title>
        <authorList>
            <person name="Bayer B."/>
            <person name="Vojvoda J."/>
            <person name="Offre P."/>
            <person name="Srivastava A."/>
            <person name="Elisabeth N."/>
            <person name="Garcia J.A.L."/>
            <person name="Schleper C."/>
            <person name="Herndl G.J."/>
        </authorList>
    </citation>
    <scope>NUCLEOTIDE SEQUENCE [LARGE SCALE GENOMIC DNA]</scope>
    <source>
        <strain evidence="2">D3C</strain>
    </source>
</reference>